<sequence length="610" mass="64686">MAPFFHVCAYFSLTILSLFILPAAAVIRTLPSQLTTTVYDYVIVGGGTAGLVVANRLTENSSVSVLVLEAGLNDQGIIPIEIPFVAPTLSPNSAFDWNTTTTLQPGLVNRTVPYIRGRVLGGSSSINFLFHQYCTMDDWNRISAISGDAGWRWSNMRQYVTKHEKMVPPADNHNTTGQFVAAVHGTTGEVSVSLPGSNQSIDARVVATTRQLAEFPFNEDTGGGDQGLLGVGFIQSSAGGGIRSSSSNTYLANANGRPNLTVLVNATVTLLLQTGNSSTGAPSFRSVQYVQSHAIGNLTIGTTFTVTARKDVILSAGTVGTTQLLLLSGIGKSADLGRLRINTIIENPSVGANLSDHILVPNVFEVNGNGSVNALLRDANASAAAMTQWLQRKTGPFANSIANNYGFLRFPPNSTIFKTTPDPAAGSRSPHWEIIFSNLFFEPGFAIPATRDFLTVVTIVSSPTSRGTISLRNNDPFQPPMIDPQFMTTDFDTFAVRESIKGALRFVAAPAWSDYVVAPFGRIFADATNDTLIEAYARGAAGSAFHAVGTAAMSAVSAKTGVVNPDLTVKGADGLRIVDASVFPFVPSCHTQGPVYLLAERASDIIKAAN</sequence>
<evidence type="ECO:0000259" key="18">
    <source>
        <dbReference type="Pfam" id="PF00732"/>
    </source>
</evidence>
<evidence type="ECO:0000256" key="4">
    <source>
        <dbReference type="ARBA" id="ARBA00011245"/>
    </source>
</evidence>
<dbReference type="InterPro" id="IPR012132">
    <property type="entry name" value="GMC_OxRdtase"/>
</dbReference>
<evidence type="ECO:0000256" key="5">
    <source>
        <dbReference type="ARBA" id="ARBA00013177"/>
    </source>
</evidence>
<feature type="signal peptide" evidence="17">
    <location>
        <begin position="1"/>
        <end position="25"/>
    </location>
</feature>
<feature type="binding site" evidence="16">
    <location>
        <position position="268"/>
    </location>
    <ligand>
        <name>FAD</name>
        <dbReference type="ChEBI" id="CHEBI:57692"/>
    </ligand>
</feature>
<dbReference type="InterPro" id="IPR000172">
    <property type="entry name" value="GMC_OxRdtase_N"/>
</dbReference>
<reference evidence="20 21" key="1">
    <citation type="journal article" date="2018" name="Evol. Lett.">
        <title>Horizontal gene cluster transfer increased hallucinogenic mushroom diversity.</title>
        <authorList>
            <person name="Reynolds H.T."/>
            <person name="Vijayakumar V."/>
            <person name="Gluck-Thaler E."/>
            <person name="Korotkin H.B."/>
            <person name="Matheny P.B."/>
            <person name="Slot J.C."/>
        </authorList>
    </citation>
    <scope>NUCLEOTIDE SEQUENCE [LARGE SCALE GENOMIC DNA]</scope>
    <source>
        <strain evidence="20 21">2631</strain>
    </source>
</reference>
<dbReference type="EMBL" id="NHYD01003209">
    <property type="protein sequence ID" value="PPQ81819.1"/>
    <property type="molecule type" value="Genomic_DNA"/>
</dbReference>
<comment type="catalytic activity">
    <reaction evidence="13">
        <text>a pyranoside + acceptor = a pyranosid-3-ulose + reduced acceptor.</text>
        <dbReference type="EC" id="1.1.99.29"/>
    </reaction>
</comment>
<dbReference type="SUPFAM" id="SSF51905">
    <property type="entry name" value="FAD/NAD(P)-binding domain"/>
    <property type="match status" value="1"/>
</dbReference>
<evidence type="ECO:0000256" key="1">
    <source>
        <dbReference type="ARBA" id="ARBA00001974"/>
    </source>
</evidence>
<proteinExistence type="inferred from homology"/>
<evidence type="ECO:0000256" key="13">
    <source>
        <dbReference type="ARBA" id="ARBA00034050"/>
    </source>
</evidence>
<evidence type="ECO:0000256" key="11">
    <source>
        <dbReference type="ARBA" id="ARBA00034010"/>
    </source>
</evidence>
<name>A0A409WTL5_PSICY</name>
<dbReference type="GO" id="GO:0050660">
    <property type="term" value="F:flavin adenine dinucleotide binding"/>
    <property type="evidence" value="ECO:0007669"/>
    <property type="project" value="InterPro"/>
</dbReference>
<dbReference type="SUPFAM" id="SSF54373">
    <property type="entry name" value="FAD-linked reductases, C-terminal domain"/>
    <property type="match status" value="1"/>
</dbReference>
<evidence type="ECO:0000256" key="6">
    <source>
        <dbReference type="ARBA" id="ARBA00022525"/>
    </source>
</evidence>
<dbReference type="PANTHER" id="PTHR11552:SF147">
    <property type="entry name" value="CHOLINE DEHYDROGENASE, MITOCHONDRIAL"/>
    <property type="match status" value="1"/>
</dbReference>
<feature type="chain" id="PRO_5019050056" description="pyranose dehydrogenase (acceptor)" evidence="17">
    <location>
        <begin position="26"/>
        <end position="610"/>
    </location>
</feature>
<comment type="catalytic activity">
    <reaction evidence="11">
        <text>pyranose + acceptor = pyranos-2,3-diulose + reduced acceptor.</text>
        <dbReference type="EC" id="1.1.99.29"/>
    </reaction>
</comment>
<evidence type="ECO:0000256" key="14">
    <source>
        <dbReference type="ARBA" id="ARBA00034059"/>
    </source>
</evidence>
<evidence type="ECO:0000256" key="15">
    <source>
        <dbReference type="PIRSR" id="PIRSR000137-1"/>
    </source>
</evidence>
<feature type="binding site" evidence="16">
    <location>
        <position position="119"/>
    </location>
    <ligand>
        <name>FAD</name>
        <dbReference type="ChEBI" id="CHEBI:57692"/>
    </ligand>
</feature>
<feature type="domain" description="Glucose-methanol-choline oxidoreductase N-terminal" evidence="18">
    <location>
        <begin position="39"/>
        <end position="358"/>
    </location>
</feature>
<evidence type="ECO:0000256" key="3">
    <source>
        <dbReference type="ARBA" id="ARBA00010790"/>
    </source>
</evidence>
<feature type="domain" description="Glucose-methanol-choline oxidoreductase C-terminal" evidence="19">
    <location>
        <begin position="463"/>
        <end position="599"/>
    </location>
</feature>
<organism evidence="20 21">
    <name type="scientific">Psilocybe cyanescens</name>
    <dbReference type="NCBI Taxonomy" id="93625"/>
    <lineage>
        <taxon>Eukaryota</taxon>
        <taxon>Fungi</taxon>
        <taxon>Dikarya</taxon>
        <taxon>Basidiomycota</taxon>
        <taxon>Agaricomycotina</taxon>
        <taxon>Agaricomycetes</taxon>
        <taxon>Agaricomycetidae</taxon>
        <taxon>Agaricales</taxon>
        <taxon>Agaricineae</taxon>
        <taxon>Strophariaceae</taxon>
        <taxon>Psilocybe</taxon>
    </lineage>
</organism>
<comment type="catalytic activity">
    <reaction evidence="10">
        <text>pyranose + acceptor = pyranos-2-ulose + reduced acceptor.</text>
        <dbReference type="EC" id="1.1.99.29"/>
    </reaction>
</comment>
<evidence type="ECO:0000256" key="7">
    <source>
        <dbReference type="ARBA" id="ARBA00022630"/>
    </source>
</evidence>
<dbReference type="Pfam" id="PF00732">
    <property type="entry name" value="GMC_oxred_N"/>
    <property type="match status" value="1"/>
</dbReference>
<keyword evidence="17" id="KW-0732">Signal</keyword>
<comment type="caution">
    <text evidence="20">The sequence shown here is derived from an EMBL/GenBank/DDBJ whole genome shotgun (WGS) entry which is preliminary data.</text>
</comment>
<evidence type="ECO:0000256" key="12">
    <source>
        <dbReference type="ARBA" id="ARBA00034029"/>
    </source>
</evidence>
<protein>
    <recommendedName>
        <fullName evidence="5">pyranose dehydrogenase (acceptor)</fullName>
        <ecNumber evidence="5">1.1.99.29</ecNumber>
    </recommendedName>
</protein>
<dbReference type="Proteomes" id="UP000283269">
    <property type="component" value="Unassembled WGS sequence"/>
</dbReference>
<dbReference type="Pfam" id="PF05199">
    <property type="entry name" value="GMC_oxred_C"/>
    <property type="match status" value="1"/>
</dbReference>
<evidence type="ECO:0000256" key="16">
    <source>
        <dbReference type="PIRSR" id="PIRSR000137-2"/>
    </source>
</evidence>
<dbReference type="PANTHER" id="PTHR11552">
    <property type="entry name" value="GLUCOSE-METHANOL-CHOLINE GMC OXIDOREDUCTASE"/>
    <property type="match status" value="1"/>
</dbReference>
<comment type="catalytic activity">
    <reaction evidence="12">
        <text>pyranose + acceptor = pyranos-3-ulose + reduced acceptor.</text>
        <dbReference type="EC" id="1.1.99.29"/>
    </reaction>
</comment>
<dbReference type="Gene3D" id="3.50.50.60">
    <property type="entry name" value="FAD/NAD(P)-binding domain"/>
    <property type="match status" value="1"/>
</dbReference>
<comment type="catalytic activity">
    <reaction evidence="14">
        <text>a pyranoside + acceptor = a pyranosid-3,4-diulose + reduced acceptor.</text>
        <dbReference type="EC" id="1.1.99.29"/>
    </reaction>
</comment>
<evidence type="ECO:0000259" key="19">
    <source>
        <dbReference type="Pfam" id="PF05199"/>
    </source>
</evidence>
<feature type="active site" description="Proton acceptor" evidence="15">
    <location>
        <position position="590"/>
    </location>
</feature>
<keyword evidence="7" id="KW-0285">Flavoprotein</keyword>
<dbReference type="AlphaFoldDB" id="A0A409WTL5"/>
<dbReference type="OrthoDB" id="269227at2759"/>
<keyword evidence="6" id="KW-0964">Secreted</keyword>
<dbReference type="InterPro" id="IPR036188">
    <property type="entry name" value="FAD/NAD-bd_sf"/>
</dbReference>
<dbReference type="InParanoid" id="A0A409WTL5"/>
<dbReference type="Gene3D" id="3.30.560.10">
    <property type="entry name" value="Glucose Oxidase, domain 3"/>
    <property type="match status" value="1"/>
</dbReference>
<gene>
    <name evidence="20" type="ORF">CVT25_013655</name>
</gene>
<dbReference type="STRING" id="93625.A0A409WTL5"/>
<dbReference type="GO" id="GO:0033718">
    <property type="term" value="F:pyranose dehydrogenase (acceptor) activity"/>
    <property type="evidence" value="ECO:0007669"/>
    <property type="project" value="UniProtKB-EC"/>
</dbReference>
<evidence type="ECO:0000256" key="9">
    <source>
        <dbReference type="ARBA" id="ARBA00024699"/>
    </source>
</evidence>
<evidence type="ECO:0000256" key="2">
    <source>
        <dbReference type="ARBA" id="ARBA00004613"/>
    </source>
</evidence>
<dbReference type="EC" id="1.1.99.29" evidence="5"/>
<comment type="similarity">
    <text evidence="3">Belongs to the GMC oxidoreductase family.</text>
</comment>
<keyword evidence="8 16" id="KW-0274">FAD</keyword>
<dbReference type="PIRSF" id="PIRSF000137">
    <property type="entry name" value="Alcohol_oxidase"/>
    <property type="match status" value="1"/>
</dbReference>
<evidence type="ECO:0000313" key="20">
    <source>
        <dbReference type="EMBL" id="PPQ81819.1"/>
    </source>
</evidence>
<comment type="function">
    <text evidence="9">Catalyzes the single-oxidation or sequential double oxidation reaction of carbohydrates primarily at carbon-2 and/or carbon-3 with the concomitant reduction of the flavin. The enzyme exhibits a broad sugar substrate specificity, oxidizing different aldopyranoses to the corresponding C-1, C-2, C-3 or C-1,2, C-2,3 and C-3,4 (di)dehydro sugars with substrate-specific regioselectivity. Accepts only a narrow range of electron acceptors such as substituted benzoquinones and complexed metal ions and reacts extremely slowly with O(2) as acceptor. May play a role in the natural recycling of plant matter by oxidizing all major monosaccharides in lignocellulose and by reducing quinone compounds or reactive radical species generated during lignin depolymerization.</text>
</comment>
<feature type="active site" description="Proton donor" evidence="15">
    <location>
        <position position="546"/>
    </location>
</feature>
<accession>A0A409WTL5</accession>
<evidence type="ECO:0000256" key="10">
    <source>
        <dbReference type="ARBA" id="ARBA00033986"/>
    </source>
</evidence>
<dbReference type="GO" id="GO:0005576">
    <property type="term" value="C:extracellular region"/>
    <property type="evidence" value="ECO:0007669"/>
    <property type="project" value="UniProtKB-SubCell"/>
</dbReference>
<dbReference type="InterPro" id="IPR007867">
    <property type="entry name" value="GMC_OxRtase_C"/>
</dbReference>
<keyword evidence="21" id="KW-1185">Reference proteome</keyword>
<comment type="cofactor">
    <cofactor evidence="1 16">
        <name>FAD</name>
        <dbReference type="ChEBI" id="CHEBI:57692"/>
    </cofactor>
</comment>
<comment type="subunit">
    <text evidence="4">Monomer.</text>
</comment>
<evidence type="ECO:0000256" key="17">
    <source>
        <dbReference type="SAM" id="SignalP"/>
    </source>
</evidence>
<evidence type="ECO:0000313" key="21">
    <source>
        <dbReference type="Proteomes" id="UP000283269"/>
    </source>
</evidence>
<evidence type="ECO:0000256" key="8">
    <source>
        <dbReference type="ARBA" id="ARBA00022827"/>
    </source>
</evidence>
<comment type="subcellular location">
    <subcellularLocation>
        <location evidence="2">Secreted</location>
    </subcellularLocation>
</comment>